<comment type="caution">
    <text evidence="1">The sequence shown here is derived from an EMBL/GenBank/DDBJ whole genome shotgun (WGS) entry which is preliminary data.</text>
</comment>
<dbReference type="Proteomes" id="UP000010321">
    <property type="component" value="Unassembled WGS sequence"/>
</dbReference>
<evidence type="ECO:0000313" key="2">
    <source>
        <dbReference type="Proteomes" id="UP000010321"/>
    </source>
</evidence>
<protein>
    <submittedName>
        <fullName evidence="1">Uncharacterized protein</fullName>
    </submittedName>
</protein>
<name>A0ABN0CNZ0_9BACE</name>
<proteinExistence type="predicted"/>
<keyword evidence="2" id="KW-1185">Reference proteome</keyword>
<accession>A0ABN0CNZ0</accession>
<sequence length="39" mass="4895">MHDNKWKRYDADEVSVQNYMVSEYSWLLYIRTFIYLCRG</sequence>
<reference evidence="1 2" key="1">
    <citation type="submission" date="2011-02" db="EMBL/GenBank/DDBJ databases">
        <authorList>
            <person name="Weinstock G."/>
            <person name="Sodergren E."/>
            <person name="Clifton S."/>
            <person name="Fulton L."/>
            <person name="Fulton B."/>
            <person name="Courtney L."/>
            <person name="Fronick C."/>
            <person name="Harrison M."/>
            <person name="Strong C."/>
            <person name="Farmer C."/>
            <person name="Delahaunty K."/>
            <person name="Markovic C."/>
            <person name="Hall O."/>
            <person name="Minx P."/>
            <person name="Tomlinson C."/>
            <person name="Mitreva M."/>
            <person name="Hou S."/>
            <person name="Chen J."/>
            <person name="Wollam A."/>
            <person name="Pepin K.H."/>
            <person name="Johnson M."/>
            <person name="Bhonagiri V."/>
            <person name="Zhang X."/>
            <person name="Suruliraj S."/>
            <person name="Warren W."/>
            <person name="Chinwalla A."/>
            <person name="Mardis E.R."/>
            <person name="Wilson R.K."/>
        </authorList>
    </citation>
    <scope>NUCLEOTIDE SEQUENCE [LARGE SCALE GENOMIC DNA]</scope>
    <source>
        <strain evidence="1 2">YIT 12056</strain>
    </source>
</reference>
<evidence type="ECO:0000313" key="1">
    <source>
        <dbReference type="EMBL" id="EGF51770.1"/>
    </source>
</evidence>
<dbReference type="EMBL" id="AFBM01000019">
    <property type="protein sequence ID" value="EGF51770.1"/>
    <property type="molecule type" value="Genomic_DNA"/>
</dbReference>
<organism evidence="1 2">
    <name type="scientific">Bacteroides clarus YIT 12056</name>
    <dbReference type="NCBI Taxonomy" id="762984"/>
    <lineage>
        <taxon>Bacteria</taxon>
        <taxon>Pseudomonadati</taxon>
        <taxon>Bacteroidota</taxon>
        <taxon>Bacteroidia</taxon>
        <taxon>Bacteroidales</taxon>
        <taxon>Bacteroidaceae</taxon>
        <taxon>Bacteroides</taxon>
    </lineage>
</organism>
<gene>
    <name evidence="1" type="ORF">HMPREF9445_01776</name>
</gene>